<sequence>MGIVPVSVHEGKREGAVVLAQRGLVITAVDPLRTSVTEDEILARFGLRPPAEALPEIRQLLIAETAKERRSQGEGDTDLMRVCCVQLFFAGTLADTPLIWSAKSASMDANGAIDVQMLCGPGLRETKAYLRAQPGELALGALTRILEGEAWGEFEDFSVEAEQRRHAAWYGLELEG</sequence>
<accession>A0A0C1Z9B9</accession>
<evidence type="ECO:0000313" key="2">
    <source>
        <dbReference type="Proteomes" id="UP000031599"/>
    </source>
</evidence>
<reference evidence="1 2" key="1">
    <citation type="submission" date="2014-12" db="EMBL/GenBank/DDBJ databases">
        <title>Genome assembly of Enhygromyxa salina DSM 15201.</title>
        <authorList>
            <person name="Sharma G."/>
            <person name="Subramanian S."/>
        </authorList>
    </citation>
    <scope>NUCLEOTIDE SEQUENCE [LARGE SCALE GENOMIC DNA]</scope>
    <source>
        <strain evidence="1 2">DSM 15201</strain>
    </source>
</reference>
<dbReference type="EMBL" id="JMCC02000077">
    <property type="protein sequence ID" value="KIG14179.1"/>
    <property type="molecule type" value="Genomic_DNA"/>
</dbReference>
<dbReference type="Proteomes" id="UP000031599">
    <property type="component" value="Unassembled WGS sequence"/>
</dbReference>
<proteinExistence type="predicted"/>
<name>A0A0C1Z9B9_9BACT</name>
<dbReference type="AlphaFoldDB" id="A0A0C1Z9B9"/>
<comment type="caution">
    <text evidence="1">The sequence shown here is derived from an EMBL/GenBank/DDBJ whole genome shotgun (WGS) entry which is preliminary data.</text>
</comment>
<gene>
    <name evidence="1" type="ORF">DB30_07037</name>
</gene>
<organism evidence="1 2">
    <name type="scientific">Enhygromyxa salina</name>
    <dbReference type="NCBI Taxonomy" id="215803"/>
    <lineage>
        <taxon>Bacteria</taxon>
        <taxon>Pseudomonadati</taxon>
        <taxon>Myxococcota</taxon>
        <taxon>Polyangia</taxon>
        <taxon>Nannocystales</taxon>
        <taxon>Nannocystaceae</taxon>
        <taxon>Enhygromyxa</taxon>
    </lineage>
</organism>
<evidence type="ECO:0000313" key="1">
    <source>
        <dbReference type="EMBL" id="KIG14179.1"/>
    </source>
</evidence>
<protein>
    <submittedName>
        <fullName evidence="1">Uncharacterized protein</fullName>
    </submittedName>
</protein>